<proteinExistence type="predicted"/>
<keyword evidence="1" id="KW-0862">Zinc</keyword>
<feature type="region of interest" description="Disordered" evidence="2">
    <location>
        <begin position="480"/>
        <end position="522"/>
    </location>
</feature>
<evidence type="ECO:0000256" key="1">
    <source>
        <dbReference type="PROSITE-ProRule" id="PRU00047"/>
    </source>
</evidence>
<feature type="compositionally biased region" description="Low complexity" evidence="2">
    <location>
        <begin position="493"/>
        <end position="505"/>
    </location>
</feature>
<dbReference type="InterPro" id="IPR036875">
    <property type="entry name" value="Znf_CCHC_sf"/>
</dbReference>
<dbReference type="InterPro" id="IPR001584">
    <property type="entry name" value="Integrase_cat-core"/>
</dbReference>
<feature type="domain" description="Integrase catalytic" evidence="4">
    <location>
        <begin position="616"/>
        <end position="714"/>
    </location>
</feature>
<keyword evidence="5" id="KW-0695">RNA-directed DNA polymerase</keyword>
<keyword evidence="5" id="KW-0548">Nucleotidyltransferase</keyword>
<comment type="caution">
    <text evidence="5">The sequence shown here is derived from an EMBL/GenBank/DDBJ whole genome shotgun (WGS) entry which is preliminary data.</text>
</comment>
<dbReference type="SMART" id="SM00343">
    <property type="entry name" value="ZnF_C2HC"/>
    <property type="match status" value="2"/>
</dbReference>
<dbReference type="InterPro" id="IPR001878">
    <property type="entry name" value="Znf_CCHC"/>
</dbReference>
<feature type="domain" description="CCHC-type" evidence="3">
    <location>
        <begin position="542"/>
        <end position="558"/>
    </location>
</feature>
<dbReference type="PANTHER" id="PTHR45835:SF99">
    <property type="entry name" value="CHROMO DOMAIN-CONTAINING PROTEIN-RELATED"/>
    <property type="match status" value="1"/>
</dbReference>
<feature type="compositionally biased region" description="Basic and acidic residues" evidence="2">
    <location>
        <begin position="348"/>
        <end position="360"/>
    </location>
</feature>
<dbReference type="InterPro" id="IPR012337">
    <property type="entry name" value="RNaseH-like_sf"/>
</dbReference>
<dbReference type="InterPro" id="IPR036397">
    <property type="entry name" value="RNaseH_sf"/>
</dbReference>
<dbReference type="EMBL" id="BKCJ010001755">
    <property type="protein sequence ID" value="GEU43782.1"/>
    <property type="molecule type" value="Genomic_DNA"/>
</dbReference>
<dbReference type="Gene3D" id="4.10.60.10">
    <property type="entry name" value="Zinc finger, CCHC-type"/>
    <property type="match status" value="1"/>
</dbReference>
<keyword evidence="1" id="KW-0479">Metal-binding</keyword>
<feature type="region of interest" description="Disordered" evidence="2">
    <location>
        <begin position="97"/>
        <end position="165"/>
    </location>
</feature>
<dbReference type="PROSITE" id="PS50994">
    <property type="entry name" value="INTEGRASE"/>
    <property type="match status" value="1"/>
</dbReference>
<feature type="compositionally biased region" description="Basic and acidic residues" evidence="2">
    <location>
        <begin position="480"/>
        <end position="490"/>
    </location>
</feature>
<evidence type="ECO:0000259" key="4">
    <source>
        <dbReference type="PROSITE" id="PS50994"/>
    </source>
</evidence>
<dbReference type="Pfam" id="PF24626">
    <property type="entry name" value="SH3_Tf2-1"/>
    <property type="match status" value="1"/>
</dbReference>
<dbReference type="InterPro" id="IPR056924">
    <property type="entry name" value="SH3_Tf2-1"/>
</dbReference>
<feature type="compositionally biased region" description="Acidic residues" evidence="2">
    <location>
        <begin position="114"/>
        <end position="132"/>
    </location>
</feature>
<dbReference type="SUPFAM" id="SSF53098">
    <property type="entry name" value="Ribonuclease H-like"/>
    <property type="match status" value="1"/>
</dbReference>
<dbReference type="SUPFAM" id="SSF57756">
    <property type="entry name" value="Retrovirus zinc finger-like domains"/>
    <property type="match status" value="1"/>
</dbReference>
<reference evidence="5" key="1">
    <citation type="journal article" date="2019" name="Sci. Rep.">
        <title>Draft genome of Tanacetum cinerariifolium, the natural source of mosquito coil.</title>
        <authorList>
            <person name="Yamashiro T."/>
            <person name="Shiraishi A."/>
            <person name="Satake H."/>
            <person name="Nakayama K."/>
        </authorList>
    </citation>
    <scope>NUCLEOTIDE SEQUENCE</scope>
</reference>
<feature type="compositionally biased region" description="Acidic residues" evidence="2">
    <location>
        <begin position="139"/>
        <end position="163"/>
    </location>
</feature>
<protein>
    <submittedName>
        <fullName evidence="5">Reverse transcriptase domain-containing protein</fullName>
    </submittedName>
</protein>
<evidence type="ECO:0000259" key="3">
    <source>
        <dbReference type="PROSITE" id="PS50158"/>
    </source>
</evidence>
<organism evidence="5">
    <name type="scientific">Tanacetum cinerariifolium</name>
    <name type="common">Dalmatian daisy</name>
    <name type="synonym">Chrysanthemum cinerariifolium</name>
    <dbReference type="NCBI Taxonomy" id="118510"/>
    <lineage>
        <taxon>Eukaryota</taxon>
        <taxon>Viridiplantae</taxon>
        <taxon>Streptophyta</taxon>
        <taxon>Embryophyta</taxon>
        <taxon>Tracheophyta</taxon>
        <taxon>Spermatophyta</taxon>
        <taxon>Magnoliopsida</taxon>
        <taxon>eudicotyledons</taxon>
        <taxon>Gunneridae</taxon>
        <taxon>Pentapetalae</taxon>
        <taxon>asterids</taxon>
        <taxon>campanulids</taxon>
        <taxon>Asterales</taxon>
        <taxon>Asteraceae</taxon>
        <taxon>Asteroideae</taxon>
        <taxon>Anthemideae</taxon>
        <taxon>Anthemidinae</taxon>
        <taxon>Tanacetum</taxon>
    </lineage>
</organism>
<keyword evidence="5" id="KW-0808">Transferase</keyword>
<feature type="region of interest" description="Disordered" evidence="2">
    <location>
        <begin position="346"/>
        <end position="365"/>
    </location>
</feature>
<dbReference type="AlphaFoldDB" id="A0A6L2K4T3"/>
<sequence>MSDSNDSTITYTEVSISFKDLSDIGSPRVVVYRYDGLPMHPPSPDYVIGPEHPPSLDCVPSPKHPPLPVYVPYVAEPTYPEFMPLKNDVLSAKEQPLPTAVSPTANSLGYITEYDPEEDPKEDDEDPEEDPADYPTDRNDDDEEEEESSKDDANEEDEEEEDEHLALSHHLHIIPLLAKSPSTSHPLPLPPAIVLPHTRASMAMMRVDAPSTYILAHRLEILPSGTPPLLPIPLPTSSPPLLLPSTDHRADVSRADYGFVVTLDAEIRRDPDTEIDDRLLMSGQLNSLHKDRRSDARTGRLMESEAKASCEAWTQMVALDSQQRPARDPAHPDVTDEAGIADALAARDANRSRNGKDNHDSGTGVKRQALLARECTYPDFMKCKPLYFKGTEGVVELTHWSRCFLCNDLDKPKKEDDRQELALMCARMFPKESDKIERYVGGLPEMIYGSVMASKPKTMQDVVEFATELMDKKIRTFAERHTENKRKSQDTTKNNQNQQQQNKRQNTGRACNAGSNEKKPYGGSKHLCSKCNYHHDGPCALKCHKCNRVGHLARDCRKPINANTANNQRGTRACHKATCFEYRAQGHFKRECPNLKNNNLVIKVEMAMRQQSIKDEHQRPSGLLAQLEIPQWKWDNITIDYITKLLKSSQGYVTIWVIIDRLTKSAIFVLMRETDPMDKLARMYLKEVVTRHGIPVLIIYDHDPRFLEVTSEGFGVARFGKQGKLNPIYVGPFKVLEKVGSITYKLELPQELSKCMRTRNSYFLNNSSVAISRCQNKRCAPNVVKPKLHTIVEIAPMADNRTMEDLLQAPTEGYGEGSTAHIQPSVVPIPEPDVPKTLHKPNIPYPSRLNDQKLHENATNKMEKFFQIFQDLHFDISFADALLLMPKFASMIKSLLANKDKLFELAKIPLNENCTTMLLKNLLEKLGELDKFLIPCDFLGMDYAQEMLGFSNNSSGGNPKSTSEPIISDSSPSLTLFEGSNFILEEIEAYLKDESISSKIDHANCDPEGDICLIEKLLNDVF</sequence>
<dbReference type="GO" id="GO:0003676">
    <property type="term" value="F:nucleic acid binding"/>
    <property type="evidence" value="ECO:0007669"/>
    <property type="project" value="InterPro"/>
</dbReference>
<dbReference type="Gene3D" id="3.30.420.10">
    <property type="entry name" value="Ribonuclease H-like superfamily/Ribonuclease H"/>
    <property type="match status" value="1"/>
</dbReference>
<dbReference type="GO" id="GO:0003964">
    <property type="term" value="F:RNA-directed DNA polymerase activity"/>
    <property type="evidence" value="ECO:0007669"/>
    <property type="project" value="UniProtKB-KW"/>
</dbReference>
<name>A0A6L2K4T3_TANCI</name>
<dbReference type="GO" id="GO:0008270">
    <property type="term" value="F:zinc ion binding"/>
    <property type="evidence" value="ECO:0007669"/>
    <property type="project" value="UniProtKB-KW"/>
</dbReference>
<gene>
    <name evidence="5" type="ORF">Tci_015760</name>
</gene>
<evidence type="ECO:0000256" key="2">
    <source>
        <dbReference type="SAM" id="MobiDB-lite"/>
    </source>
</evidence>
<dbReference type="Pfam" id="PF00098">
    <property type="entry name" value="zf-CCHC"/>
    <property type="match status" value="1"/>
</dbReference>
<evidence type="ECO:0000313" key="5">
    <source>
        <dbReference type="EMBL" id="GEU43782.1"/>
    </source>
</evidence>
<dbReference type="PANTHER" id="PTHR45835">
    <property type="entry name" value="YALI0A06105P"/>
    <property type="match status" value="1"/>
</dbReference>
<accession>A0A6L2K4T3</accession>
<keyword evidence="1" id="KW-0863">Zinc-finger</keyword>
<dbReference type="PROSITE" id="PS50158">
    <property type="entry name" value="ZF_CCHC"/>
    <property type="match status" value="1"/>
</dbReference>
<dbReference type="GO" id="GO:0015074">
    <property type="term" value="P:DNA integration"/>
    <property type="evidence" value="ECO:0007669"/>
    <property type="project" value="InterPro"/>
</dbReference>